<feature type="region of interest" description="Disordered" evidence="1">
    <location>
        <begin position="1964"/>
        <end position="2038"/>
    </location>
</feature>
<reference evidence="3" key="1">
    <citation type="submission" date="2019-03" db="EMBL/GenBank/DDBJ databases">
        <title>Long read genome sequence of the mycoparasitic Pythium oligandrum ATCC 38472 isolated from sugarbeet rhizosphere.</title>
        <authorList>
            <person name="Gaulin E."/>
        </authorList>
    </citation>
    <scope>NUCLEOTIDE SEQUENCE</scope>
    <source>
        <strain evidence="3">ATCC 38472_TT</strain>
    </source>
</reference>
<keyword evidence="2" id="KW-0812">Transmembrane</keyword>
<organism evidence="3 4">
    <name type="scientific">Pythium oligandrum</name>
    <name type="common">Mycoparasitic fungus</name>
    <dbReference type="NCBI Taxonomy" id="41045"/>
    <lineage>
        <taxon>Eukaryota</taxon>
        <taxon>Sar</taxon>
        <taxon>Stramenopiles</taxon>
        <taxon>Oomycota</taxon>
        <taxon>Peronosporomycetes</taxon>
        <taxon>Pythiales</taxon>
        <taxon>Pythiaceae</taxon>
        <taxon>Pythium</taxon>
    </lineage>
</organism>
<feature type="compositionally biased region" description="Low complexity" evidence="1">
    <location>
        <begin position="2016"/>
        <end position="2038"/>
    </location>
</feature>
<dbReference type="OrthoDB" id="77091at2759"/>
<dbReference type="EMBL" id="SPLM01000144">
    <property type="protein sequence ID" value="TMW56997.1"/>
    <property type="molecule type" value="Genomic_DNA"/>
</dbReference>
<evidence type="ECO:0000313" key="3">
    <source>
        <dbReference type="EMBL" id="TMW56997.1"/>
    </source>
</evidence>
<keyword evidence="2" id="KW-1133">Transmembrane helix</keyword>
<dbReference type="Pfam" id="PF10344">
    <property type="entry name" value="Hobbit"/>
    <property type="match status" value="1"/>
</dbReference>
<feature type="transmembrane region" description="Helical" evidence="2">
    <location>
        <begin position="16"/>
        <end position="38"/>
    </location>
</feature>
<gene>
    <name evidence="3" type="ORF">Poli38472_002922</name>
</gene>
<name>A0A8K1C6M0_PYTOL</name>
<dbReference type="PANTHER" id="PTHR15678:SF6">
    <property type="entry name" value="BRIDGE-LIKE LIPID TRANSFER PROTEIN FAMILY MEMBER 2"/>
    <property type="match status" value="1"/>
</dbReference>
<feature type="compositionally biased region" description="Low complexity" evidence="1">
    <location>
        <begin position="1967"/>
        <end position="1983"/>
    </location>
</feature>
<accession>A0A8K1C6M0</accession>
<proteinExistence type="predicted"/>
<feature type="region of interest" description="Disordered" evidence="1">
    <location>
        <begin position="1526"/>
        <end position="1551"/>
    </location>
</feature>
<keyword evidence="4" id="KW-1185">Reference proteome</keyword>
<evidence type="ECO:0000256" key="1">
    <source>
        <dbReference type="SAM" id="MobiDB-lite"/>
    </source>
</evidence>
<dbReference type="InterPro" id="IPR045167">
    <property type="entry name" value="Hobbit"/>
</dbReference>
<evidence type="ECO:0000313" key="4">
    <source>
        <dbReference type="Proteomes" id="UP000794436"/>
    </source>
</evidence>
<feature type="region of interest" description="Disordered" evidence="1">
    <location>
        <begin position="1470"/>
        <end position="1511"/>
    </location>
</feature>
<feature type="region of interest" description="Disordered" evidence="1">
    <location>
        <begin position="2141"/>
        <end position="2175"/>
    </location>
</feature>
<evidence type="ECO:0000256" key="2">
    <source>
        <dbReference type="SAM" id="Phobius"/>
    </source>
</evidence>
<protein>
    <submittedName>
        <fullName evidence="3">Uncharacterized protein</fullName>
    </submittedName>
</protein>
<comment type="caution">
    <text evidence="3">The sequence shown here is derived from an EMBL/GenBank/DDBJ whole genome shotgun (WGS) entry which is preliminary data.</text>
</comment>
<sequence length="2175" mass="241727">METTEGPTASGWHRKWLWLVVVLAWIYLSRFRLLGWLLSQGLRLGLRLTQSRLRIDVQIQYVLFRPLQFVKVEFRCADEWRVSFSRITIQSHFRAFLRSFGQRKMIVLTINDLHIDVHHVNEELLREVLLASASKKPTVSTAPTAKPHSKSSSLGYMRFVDVCMGNLRVNLDCFQVHSHFGCSDLKVGITDVLLDENILHLQVEMSSMHFSSRRSGGSELLSAPDEDIHGDFPHVRAVTDVRLTDQDVVGCKLDTNQGDEALLHVSTAFVEYLLVKRAELIRKDLFPIPKSLMACEDGAKPKLFAVRVIEFPLRMVLLHCTPSRIVVPLQFSMHIVDLRNEKSTQGVPADRTPDPATRTTMSGIDQILVDMNIRDLVVRTGVAFKQDVLAMSSVEVHMIQRRPGKGTIAVNTGGMDVALNPAVCEVLHSLVVFPDLVDKYDYEALDLMREKVAERTGRPSTRSGRKGPLEWEANVDIESWKLRIWLQQMELEKENLRASGQHTSLSSRLPPKSSGLAVTHSVAVDEVNLYLPLPSRSSEVDHEEGYCAHFEGAEVWTSKQVAVKDNAKVMEVKTKFAEVIVNELHKDSDDPPRKLPAGCVSGVSIQLREVELQGAVETNLQVDFSDTCVIWDHRKHRKHLRELDTTLKTIDEARIMLTPPGPETTDADKATRLEKSKVMKTAVSVSNASVRLVDVVEVAPTVDFLITDCKVAYQKSTDSVSNLVNCAFVKLLWGNGLPVMEVVGTRFEQAVDLVKQREGVVSDASASISVTLSELRLWMRPTQRLLLLILRLDELVNEKEAENLSLASKRPSKQEISMMCSKVEIDVSNGTVAVDEDKPFELCLQVLMDTLHLRTTMTKSFSITDAIIRYLQTTRRDEACRSCLVDTLRQALGIEGLLSVGAVKLSIPRQPVVSVVEFETRFALTDVARRTKRRNSSPGTTPTRSLLPVRFLIFDASVWAKQWETTIETRGIAALQAALPIIHETFNTKEENASDATEVPSPHEWRLRYVGSMDFGVDSLLVSIPYGSQASPSGSFGTLTSGDAGKQYVVAIAVSHLALNCRQIQKIVMNVDSLHVNLTDEDSFIGRSERDKELPSLQLLSLPQSKMEVVIHWQDDLVRDEGAPVDSGRFVQHFGVSFELVVRGKNVSASNLVPANGEVLLALDWDHVYPLLVFMLTEEDEEDHVDEVEEEDERDLVFKCIGVQWNVSLDTLQVAWWDTLTQDAGVLLLANDLLSHGVTRFLTCVPPNMPVAATEEFPKWVLWETTVYLDLLRGYLLREASTTDDVTYGHLPFEPILSSRFFVELMGTSYRASYLSMRADTNEDSPPDGIFGDLGFAVADNMHEGFAPVHYGYCIGTTSRLHRMASMSSLTIQIPPAISAQTAAAVLSPSPPKSPKAWTQAVRTKLARLKRRTSSMDNLLLNDGSCPIQVDSMKLLWTLETRDSAFYMIAVISDSLNVIVEAKEVQQKAGSTDRSSIISVDGKLDGTRSASLPGDGSQGPSKSDLFRSNRRGSTRDTLLDLLHQGKLGKKHSASPEIDPPRHLPADDEESFGRMPRSEEFALPTVMSVKKYTLDVHDAQINMFDEASRSSALVASKHIHLDVGFDDTYTTTIANLKFDCVTAHVAPVDVDVSAGVLWYSHSKVASSQIPSPRGTSSPLLLKQVMDECSLTLTYSETIASGATAVNVDLSSLQLSTDRHQFYQLLDVLRHVLLAPPTVIRRTKKAAPTRAFSTESSTQSLDEMDISVFPASPSISLQGQSTKRLHAQVEEELRLRDVKSLNASRTEQVVVKLITARAEGCVFRLGTSPETTGGDHEFVEIRVEGITGSHSHYLSQSTKLTLNLQWMEINNLRPGPSSIAFKDPTAVLKAKLLVNHRFQTSKRIQLGNQKGMLSIRAESGPQMRVLGQKLRVLEMLEISVFPEIQNMIVIQLAADFYELIHKFFFEHLNPTDQTVNSEQVFFGRRTANSTIGPGSTTPSSSTASGFHPLSPLSKSRVHLTPGSPTHASGVVVKRKSTHSSTHSSSSWSEPPGSPMMSPTSSAITASFVEAAGDEDETPVDGHELFYFKYVRIGNIRLRINCNGFFVNLSNFDLDLAPFVCQSKLGTWKKLVQKFENHLKWVVAKKTTSSGLSHFKNKLLKWDSHSSDKKDKHKKHEDTATSNAQVLFGPYSGAPSGQ</sequence>
<dbReference type="PANTHER" id="PTHR15678">
    <property type="entry name" value="ANTIGEN MLAA-22-RELATED"/>
    <property type="match status" value="1"/>
</dbReference>
<dbReference type="Proteomes" id="UP000794436">
    <property type="component" value="Unassembled WGS sequence"/>
</dbReference>
<keyword evidence="2" id="KW-0472">Membrane</keyword>